<feature type="coiled-coil region" evidence="5">
    <location>
        <begin position="123"/>
        <end position="194"/>
    </location>
</feature>
<comment type="similarity">
    <text evidence="2">Belongs to the RmuC family.</text>
</comment>
<keyword evidence="3 5" id="KW-0175">Coiled coil</keyword>
<evidence type="ECO:0000313" key="7">
    <source>
        <dbReference type="Proteomes" id="UP000051084"/>
    </source>
</evidence>
<reference evidence="6 7" key="1">
    <citation type="journal article" date="2015" name="Genome Announc.">
        <title>Expanding the biotechnology potential of lactobacilli through comparative genomics of 213 strains and associated genera.</title>
        <authorList>
            <person name="Sun Z."/>
            <person name="Harris H.M."/>
            <person name="McCann A."/>
            <person name="Guo C."/>
            <person name="Argimon S."/>
            <person name="Zhang W."/>
            <person name="Yang X."/>
            <person name="Jeffery I.B."/>
            <person name="Cooney J.C."/>
            <person name="Kagawa T.F."/>
            <person name="Liu W."/>
            <person name="Song Y."/>
            <person name="Salvetti E."/>
            <person name="Wrobel A."/>
            <person name="Rasinkangas P."/>
            <person name="Parkhill J."/>
            <person name="Rea M.C."/>
            <person name="O'Sullivan O."/>
            <person name="Ritari J."/>
            <person name="Douillard F.P."/>
            <person name="Paul Ross R."/>
            <person name="Yang R."/>
            <person name="Briner A.E."/>
            <person name="Felis G.E."/>
            <person name="de Vos W.M."/>
            <person name="Barrangou R."/>
            <person name="Klaenhammer T.R."/>
            <person name="Caufield P.W."/>
            <person name="Cui Y."/>
            <person name="Zhang H."/>
            <person name="O'Toole P.W."/>
        </authorList>
    </citation>
    <scope>NUCLEOTIDE SEQUENCE [LARGE SCALE GENOMIC DNA]</scope>
    <source>
        <strain evidence="6 7">DSM 18793</strain>
    </source>
</reference>
<evidence type="ECO:0000256" key="3">
    <source>
        <dbReference type="ARBA" id="ARBA00023054"/>
    </source>
</evidence>
<dbReference type="PANTHER" id="PTHR30563:SF0">
    <property type="entry name" value="DNA RECOMBINATION PROTEIN RMUC"/>
    <property type="match status" value="1"/>
</dbReference>
<dbReference type="PANTHER" id="PTHR30563">
    <property type="entry name" value="DNA RECOMBINATION PROTEIN RMUC"/>
    <property type="match status" value="1"/>
</dbReference>
<dbReference type="Proteomes" id="UP000051084">
    <property type="component" value="Unassembled WGS sequence"/>
</dbReference>
<dbReference type="PATRIC" id="fig|1423742.4.peg.121"/>
<dbReference type="EMBL" id="AZGC01000049">
    <property type="protein sequence ID" value="KRL93011.1"/>
    <property type="molecule type" value="Genomic_DNA"/>
</dbReference>
<evidence type="ECO:0000313" key="6">
    <source>
        <dbReference type="EMBL" id="KRL93011.1"/>
    </source>
</evidence>
<name>A0A0R1UNP4_9LACO</name>
<evidence type="ECO:0000256" key="4">
    <source>
        <dbReference type="ARBA" id="ARBA00023172"/>
    </source>
</evidence>
<dbReference type="AlphaFoldDB" id="A0A0R1UNP4"/>
<dbReference type="Pfam" id="PF02646">
    <property type="entry name" value="RmuC"/>
    <property type="match status" value="1"/>
</dbReference>
<proteinExistence type="inferred from homology"/>
<protein>
    <submittedName>
        <fullName evidence="6">RmuC family protein</fullName>
    </submittedName>
</protein>
<dbReference type="GO" id="GO:0006310">
    <property type="term" value="P:DNA recombination"/>
    <property type="evidence" value="ECO:0007669"/>
    <property type="project" value="UniProtKB-KW"/>
</dbReference>
<dbReference type="InterPro" id="IPR003798">
    <property type="entry name" value="DNA_recombination_RmuC"/>
</dbReference>
<accession>A0A0R1UNP4</accession>
<dbReference type="STRING" id="417373.GCA_001570685_00729"/>
<keyword evidence="4" id="KW-0233">DNA recombination</keyword>
<sequence>MTFVIILLIGLIILVYSLITRIDKLSGGTPADNQDRSALDAELMNQLRQTHADFENLRQVVDEKLAQVQSQNTDNQTQSQQTLTALQQTIDEKLHQMQTQSTQTLQQSHQAVTALQQTIDDKLNQIQTRNQQALDQMRQTVDEKLEATLQTRLKQTFNNLNQQLANVNKSIGEMQSLSADVANLNRTLAGTKTRGIVGEVQLGMIIDDILTTNQYEHEIPTVPNSTAHVEYAIKLPGADGQTMWLPVDSKFPLDRYQAVLDASESGDSDQMAKARKALATQVKSFANDIHTKYLQPPYTTNFGIMFLPTEGLYAEVVRDAQLIEDLRRQESVVVAGPSTIAAILNSLALGFKTLNIQQNAVHIGKTLGTIKTEFEKFDKLLQTAQKHLNNASHNLDDLMTTRTNAIERAFRAIDEIESETDD</sequence>
<evidence type="ECO:0000256" key="2">
    <source>
        <dbReference type="ARBA" id="ARBA00009840"/>
    </source>
</evidence>
<comment type="caution">
    <text evidence="6">The sequence shown here is derived from an EMBL/GenBank/DDBJ whole genome shotgun (WGS) entry which is preliminary data.</text>
</comment>
<organism evidence="6 7">
    <name type="scientific">Limosilactobacillus equigenerosi DSM 18793 = JCM 14505</name>
    <dbReference type="NCBI Taxonomy" id="1423742"/>
    <lineage>
        <taxon>Bacteria</taxon>
        <taxon>Bacillati</taxon>
        <taxon>Bacillota</taxon>
        <taxon>Bacilli</taxon>
        <taxon>Lactobacillales</taxon>
        <taxon>Lactobacillaceae</taxon>
        <taxon>Limosilactobacillus</taxon>
    </lineage>
</organism>
<keyword evidence="7" id="KW-1185">Reference proteome</keyword>
<evidence type="ECO:0000256" key="1">
    <source>
        <dbReference type="ARBA" id="ARBA00003416"/>
    </source>
</evidence>
<evidence type="ECO:0000256" key="5">
    <source>
        <dbReference type="SAM" id="Coils"/>
    </source>
</evidence>
<comment type="function">
    <text evidence="1">Involved in DNA recombination.</text>
</comment>
<gene>
    <name evidence="6" type="ORF">FC21_GL000112</name>
</gene>
<dbReference type="RefSeq" id="WP_054653031.1">
    <property type="nucleotide sequence ID" value="NZ_AZGC01000049.1"/>
</dbReference>